<dbReference type="SUPFAM" id="SSF109854">
    <property type="entry name" value="DinB/YfiT-like putative metalloenzymes"/>
    <property type="match status" value="1"/>
</dbReference>
<dbReference type="Proteomes" id="UP000325957">
    <property type="component" value="Unassembled WGS sequence"/>
</dbReference>
<reference evidence="2 3" key="1">
    <citation type="submission" date="2019-05" db="EMBL/GenBank/DDBJ databases">
        <title>Kocuria coralli sp. nov., a novel actinobacterium isolated from coral reef seawater.</title>
        <authorList>
            <person name="Li J."/>
        </authorList>
    </citation>
    <scope>NUCLEOTIDE SEQUENCE [LARGE SCALE GENOMIC DNA]</scope>
    <source>
        <strain evidence="2 3">SCSIO 13007</strain>
    </source>
</reference>
<accession>A0A5J5L1V0</accession>
<dbReference type="Pfam" id="PF04978">
    <property type="entry name" value="MST"/>
    <property type="match status" value="1"/>
</dbReference>
<dbReference type="Gene3D" id="1.20.120.450">
    <property type="entry name" value="dinb family like domain"/>
    <property type="match status" value="1"/>
</dbReference>
<dbReference type="InterPro" id="IPR034660">
    <property type="entry name" value="DinB/YfiT-like"/>
</dbReference>
<comment type="caution">
    <text evidence="2">The sequence shown here is derived from an EMBL/GenBank/DDBJ whole genome shotgun (WGS) entry which is preliminary data.</text>
</comment>
<feature type="compositionally biased region" description="Low complexity" evidence="1">
    <location>
        <begin position="11"/>
        <end position="20"/>
    </location>
</feature>
<evidence type="ECO:0000313" key="2">
    <source>
        <dbReference type="EMBL" id="KAA9395066.1"/>
    </source>
</evidence>
<feature type="region of interest" description="Disordered" evidence="1">
    <location>
        <begin position="1"/>
        <end position="39"/>
    </location>
</feature>
<dbReference type="InterPro" id="IPR007061">
    <property type="entry name" value="MST-like"/>
</dbReference>
<dbReference type="OrthoDB" id="4548523at2"/>
<name>A0A5J5L1V0_9MICC</name>
<sequence length="177" mass="19329">MSGGTHDHQQPSAAPRAVRAGGAGSHPRRTSESELRRPVVQSGWSPLGMSVHVREGVRGFLDEIMLGNTPYYPVPGDFEVDPCLSGAEMLERFEHVTASALEGVVHLPLDATPTNWPTDIFGAWRLETLEEVFCHLLGETSCHLGHLDIARELIDGATWDLESGTLNRQRGLPQGQD</sequence>
<gene>
    <name evidence="2" type="ORF">FCK90_03940</name>
</gene>
<dbReference type="RefSeq" id="WP_158032990.1">
    <property type="nucleotide sequence ID" value="NZ_ML708612.1"/>
</dbReference>
<evidence type="ECO:0000313" key="3">
    <source>
        <dbReference type="Proteomes" id="UP000325957"/>
    </source>
</evidence>
<proteinExistence type="predicted"/>
<dbReference type="EMBL" id="SZWF01000003">
    <property type="protein sequence ID" value="KAA9395066.1"/>
    <property type="molecule type" value="Genomic_DNA"/>
</dbReference>
<protein>
    <submittedName>
        <fullName evidence="2">DUF664 domain-containing protein</fullName>
    </submittedName>
</protein>
<dbReference type="AlphaFoldDB" id="A0A5J5L1V0"/>
<organism evidence="2 3">
    <name type="scientific">Kocuria coralli</name>
    <dbReference type="NCBI Taxonomy" id="1461025"/>
    <lineage>
        <taxon>Bacteria</taxon>
        <taxon>Bacillati</taxon>
        <taxon>Actinomycetota</taxon>
        <taxon>Actinomycetes</taxon>
        <taxon>Micrococcales</taxon>
        <taxon>Micrococcaceae</taxon>
        <taxon>Kocuria</taxon>
    </lineage>
</organism>
<evidence type="ECO:0000256" key="1">
    <source>
        <dbReference type="SAM" id="MobiDB-lite"/>
    </source>
</evidence>
<keyword evidence="3" id="KW-1185">Reference proteome</keyword>